<dbReference type="AlphaFoldDB" id="A0A6N1C5T6"/>
<dbReference type="KEGG" id="pbz:GN234_01390"/>
<protein>
    <submittedName>
        <fullName evidence="1">Uncharacterized protein</fullName>
    </submittedName>
</protein>
<keyword evidence="2" id="KW-1185">Reference proteome</keyword>
<evidence type="ECO:0000313" key="1">
    <source>
        <dbReference type="EMBL" id="QKS80674.1"/>
    </source>
</evidence>
<organism evidence="1 2">
    <name type="scientific">Pseudomonas bijieensis</name>
    <dbReference type="NCBI Taxonomy" id="2681983"/>
    <lineage>
        <taxon>Bacteria</taxon>
        <taxon>Pseudomonadati</taxon>
        <taxon>Pseudomonadota</taxon>
        <taxon>Gammaproteobacteria</taxon>
        <taxon>Pseudomonadales</taxon>
        <taxon>Pseudomonadaceae</taxon>
        <taxon>Pseudomonas</taxon>
    </lineage>
</organism>
<sequence length="76" mass="8269">MNDATCTDSLWPDTSVAMYPEHESGFLLPQLMGALASESAGPVSNGLCRRRSNGTVLTKAGAFVMRVLIHRASWRM</sequence>
<dbReference type="RefSeq" id="WP_109753083.1">
    <property type="nucleotide sequence ID" value="NZ_CP048810.1"/>
</dbReference>
<accession>A0A6N1C5T6</accession>
<gene>
    <name evidence="1" type="ORF">GN234_01390</name>
</gene>
<evidence type="ECO:0000313" key="2">
    <source>
        <dbReference type="Proteomes" id="UP000509545"/>
    </source>
</evidence>
<name>A0A6N1C5T6_9PSED</name>
<proteinExistence type="predicted"/>
<dbReference type="Proteomes" id="UP000509545">
    <property type="component" value="Chromosome"/>
</dbReference>
<dbReference type="EMBL" id="CP048810">
    <property type="protein sequence ID" value="QKS80674.1"/>
    <property type="molecule type" value="Genomic_DNA"/>
</dbReference>
<reference evidence="1 2" key="1">
    <citation type="submission" date="2020-02" db="EMBL/GenBank/DDBJ databases">
        <authorList>
            <person name="Liang J."/>
        </authorList>
    </citation>
    <scope>NUCLEOTIDE SEQUENCE [LARGE SCALE GENOMIC DNA]</scope>
    <source>
        <strain evidence="1 2">L22-9</strain>
    </source>
</reference>